<organism evidence="3 4">
    <name type="scientific">Paramecium octaurelia</name>
    <dbReference type="NCBI Taxonomy" id="43137"/>
    <lineage>
        <taxon>Eukaryota</taxon>
        <taxon>Sar</taxon>
        <taxon>Alveolata</taxon>
        <taxon>Ciliophora</taxon>
        <taxon>Intramacronucleata</taxon>
        <taxon>Oligohymenophorea</taxon>
        <taxon>Peniculida</taxon>
        <taxon>Parameciidae</taxon>
        <taxon>Paramecium</taxon>
    </lineage>
</organism>
<dbReference type="OrthoDB" id="427368at2759"/>
<feature type="domain" description="TROVE" evidence="2">
    <location>
        <begin position="6"/>
        <end position="471"/>
    </location>
</feature>
<gene>
    <name evidence="3" type="ORF">POCTA_138.1.T1390097</name>
</gene>
<dbReference type="InterPro" id="IPR052652">
    <property type="entry name" value="Telomerase_Complex_Comp"/>
</dbReference>
<protein>
    <recommendedName>
        <fullName evidence="2">TROVE domain-containing protein</fullName>
    </recommendedName>
</protein>
<comment type="caution">
    <text evidence="3">The sequence shown here is derived from an EMBL/GenBank/DDBJ whole genome shotgun (WGS) entry which is preliminary data.</text>
</comment>
<proteinExistence type="predicted"/>
<dbReference type="GO" id="GO:0000722">
    <property type="term" value="P:telomere maintenance via recombination"/>
    <property type="evidence" value="ECO:0007669"/>
    <property type="project" value="TreeGrafter"/>
</dbReference>
<dbReference type="EMBL" id="CAJJDP010000140">
    <property type="protein sequence ID" value="CAD8206899.1"/>
    <property type="molecule type" value="Genomic_DNA"/>
</dbReference>
<name>A0A8S1XZ67_PAROT</name>
<dbReference type="PANTHER" id="PTHR44791:SF1">
    <property type="entry name" value="TELOMERASE PROTEIN COMPONENT 1"/>
    <property type="match status" value="1"/>
</dbReference>
<dbReference type="PROSITE" id="PS50988">
    <property type="entry name" value="TROVE"/>
    <property type="match status" value="1"/>
</dbReference>
<feature type="region of interest" description="Disordered" evidence="1">
    <location>
        <begin position="410"/>
        <end position="430"/>
    </location>
</feature>
<dbReference type="Proteomes" id="UP000683925">
    <property type="component" value="Unassembled WGS sequence"/>
</dbReference>
<evidence type="ECO:0000259" key="2">
    <source>
        <dbReference type="PROSITE" id="PS50988"/>
    </source>
</evidence>
<dbReference type="OMA" id="IATMNTI"/>
<dbReference type="GO" id="GO:0005697">
    <property type="term" value="C:telomerase holoenzyme complex"/>
    <property type="evidence" value="ECO:0007669"/>
    <property type="project" value="TreeGrafter"/>
</dbReference>
<keyword evidence="4" id="KW-1185">Reference proteome</keyword>
<dbReference type="PANTHER" id="PTHR44791">
    <property type="entry name" value="TELOMERASE PROTEIN COMPONENT 1 TEP1"/>
    <property type="match status" value="1"/>
</dbReference>
<dbReference type="FunFam" id="3.40.50.410:FF:000145">
    <property type="entry name" value="Telomerase-associated protein 1"/>
    <property type="match status" value="1"/>
</dbReference>
<sequence>MIPKQLSFFLDPTSCKQRDDPKEYFFSVVASSLLKETKYYETSDESRNKLIATMNTIANIDPEFILQVAYYVRNQMYIRSVSNFILAFSTLHPKTKPFCSTYMCPTMLIPGDLIEVCQFVQVISKCLNSNNQLDGNTDIRKQLKFPKILQKQIQKKLTQFNIYQLGKQCSDGSRKKNIKKYQEILKPDLKNKRREKRLLKLKLIRNQIESQGPDVKTQFQIKAIQKTNRSTKNKGRHMRNPHITEVQEKLNVFDTNFLNLKDIVTFSHVKEPRSLVMSILGVKYPKTLEEFEKEFKEEKKFQFEPEKAGKRMSIPIPVTWDRELSKGLNSKKQIWEDLIQKNQVPYLALLRNLRNILKSGVSEEAHQKVVDKLSNLKQVEISKVFPLQFFTALNEIDKLRVSKGQIQQEALKQRGSKERAKKQVKPEKQKQEVEIEEQEVDVPQNVIESYKDAIEKAMKIAVDKNLETISGVTYVFVDVSGSMRSPISGGKKYGSVNQCMTCAFVLAHLIRIKCEKCEYYLFAAPQKTKVPYTKVTFENDTLLEGIERCQQKSGELCGSHEMIGQTINDLLLVPKVRADNVVILSDMMVTQGFSESGLSMDKVFKDYLQKVNPDAKFFFMDISGYGKQVSFGDDLKSKNCFLINGMSDNVLKYISYAGKINQLEDVVAFSQELKVKQQVQELKNNAQMVKPQQIETE</sequence>
<reference evidence="3" key="1">
    <citation type="submission" date="2021-01" db="EMBL/GenBank/DDBJ databases">
        <authorList>
            <consortium name="Genoscope - CEA"/>
            <person name="William W."/>
        </authorList>
    </citation>
    <scope>NUCLEOTIDE SEQUENCE</scope>
</reference>
<accession>A0A8S1XZ67</accession>
<dbReference type="GO" id="GO:0003720">
    <property type="term" value="F:telomerase activity"/>
    <property type="evidence" value="ECO:0007669"/>
    <property type="project" value="TreeGrafter"/>
</dbReference>
<dbReference type="AlphaFoldDB" id="A0A8S1XZ67"/>
<evidence type="ECO:0000313" key="4">
    <source>
        <dbReference type="Proteomes" id="UP000683925"/>
    </source>
</evidence>
<dbReference type="GO" id="GO:0070034">
    <property type="term" value="F:telomerase RNA binding"/>
    <property type="evidence" value="ECO:0007669"/>
    <property type="project" value="TreeGrafter"/>
</dbReference>
<dbReference type="InterPro" id="IPR008858">
    <property type="entry name" value="TROVE_dom"/>
</dbReference>
<evidence type="ECO:0000313" key="3">
    <source>
        <dbReference type="EMBL" id="CAD8206899.1"/>
    </source>
</evidence>
<dbReference type="Pfam" id="PF05731">
    <property type="entry name" value="TROVE"/>
    <property type="match status" value="1"/>
</dbReference>
<evidence type="ECO:0000256" key="1">
    <source>
        <dbReference type="SAM" id="MobiDB-lite"/>
    </source>
</evidence>